<dbReference type="Proteomes" id="UP000663864">
    <property type="component" value="Unassembled WGS sequence"/>
</dbReference>
<accession>A0A819HIJ0</accession>
<dbReference type="PANTHER" id="PTHR37984">
    <property type="entry name" value="PROTEIN CBG26694"/>
    <property type="match status" value="1"/>
</dbReference>
<name>A0A819HIJ0_9BILA</name>
<dbReference type="Pfam" id="PF00665">
    <property type="entry name" value="rve"/>
    <property type="match status" value="1"/>
</dbReference>
<dbReference type="Gene3D" id="3.30.420.10">
    <property type="entry name" value="Ribonuclease H-like superfamily/Ribonuclease H"/>
    <property type="match status" value="1"/>
</dbReference>
<sequence>MLAEEEVDKVILAHYEAKFGCGTRALHYHLSQIYNKISEERIAKVVKASNSCGRMHPTFSNKGPKKIVHAKQVFERLQIDLVDLSRRAAFHNSVEFRYVLVIVDVFSRYMFLRPLTKKCSAEVCNHLELIFSEHGTPAIIQTDQGTEFQGLFDELCLKRNIRHIRSRAYHPQSQGKVERLNRSWKNKMFFDVLINGNSNWVASLSSYSQTYNTSKHRGLDLVMVKLSGKKFDLYKRKNIICPGVIMQTKEDDFLYLVQYEYNDRIQENWFFVDNITCRTVQEQEQRLASAAKRTRKENLHVKNAAKKMKTGMHVPTAS</sequence>
<protein>
    <recommendedName>
        <fullName evidence="1">Integrase catalytic domain-containing protein</fullName>
    </recommendedName>
</protein>
<dbReference type="InterPro" id="IPR036397">
    <property type="entry name" value="RNaseH_sf"/>
</dbReference>
<gene>
    <name evidence="3" type="ORF">JBS370_LOCUS20867</name>
    <name evidence="2" type="ORF">ZHD862_LOCUS29878</name>
</gene>
<evidence type="ECO:0000313" key="3">
    <source>
        <dbReference type="EMBL" id="CAF3900844.1"/>
    </source>
</evidence>
<dbReference type="SUPFAM" id="SSF53098">
    <property type="entry name" value="Ribonuclease H-like"/>
    <property type="match status" value="1"/>
</dbReference>
<proteinExistence type="predicted"/>
<evidence type="ECO:0000313" key="2">
    <source>
        <dbReference type="EMBL" id="CAF1337651.1"/>
    </source>
</evidence>
<dbReference type="AlphaFoldDB" id="A0A819HIJ0"/>
<dbReference type="EMBL" id="CAJNOT010002706">
    <property type="protein sequence ID" value="CAF1337651.1"/>
    <property type="molecule type" value="Genomic_DNA"/>
</dbReference>
<feature type="domain" description="Integrase catalytic" evidence="1">
    <location>
        <begin position="60"/>
        <end position="238"/>
    </location>
</feature>
<evidence type="ECO:0000259" key="1">
    <source>
        <dbReference type="PROSITE" id="PS50994"/>
    </source>
</evidence>
<dbReference type="PANTHER" id="PTHR37984:SF5">
    <property type="entry name" value="PROTEIN NYNRIN-LIKE"/>
    <property type="match status" value="1"/>
</dbReference>
<comment type="caution">
    <text evidence="3">The sequence shown here is derived from an EMBL/GenBank/DDBJ whole genome shotgun (WGS) entry which is preliminary data.</text>
</comment>
<organism evidence="3 4">
    <name type="scientific">Rotaria sordida</name>
    <dbReference type="NCBI Taxonomy" id="392033"/>
    <lineage>
        <taxon>Eukaryota</taxon>
        <taxon>Metazoa</taxon>
        <taxon>Spiralia</taxon>
        <taxon>Gnathifera</taxon>
        <taxon>Rotifera</taxon>
        <taxon>Eurotatoria</taxon>
        <taxon>Bdelloidea</taxon>
        <taxon>Philodinida</taxon>
        <taxon>Philodinidae</taxon>
        <taxon>Rotaria</taxon>
    </lineage>
</organism>
<dbReference type="EMBL" id="CAJOBD010002688">
    <property type="protein sequence ID" value="CAF3900844.1"/>
    <property type="molecule type" value="Genomic_DNA"/>
</dbReference>
<evidence type="ECO:0000313" key="4">
    <source>
        <dbReference type="Proteomes" id="UP000663836"/>
    </source>
</evidence>
<dbReference type="PROSITE" id="PS50994">
    <property type="entry name" value="INTEGRASE"/>
    <property type="match status" value="1"/>
</dbReference>
<dbReference type="GO" id="GO:0003676">
    <property type="term" value="F:nucleic acid binding"/>
    <property type="evidence" value="ECO:0007669"/>
    <property type="project" value="InterPro"/>
</dbReference>
<dbReference type="InterPro" id="IPR012337">
    <property type="entry name" value="RNaseH-like_sf"/>
</dbReference>
<dbReference type="InterPro" id="IPR050951">
    <property type="entry name" value="Retrovirus_Pol_polyprotein"/>
</dbReference>
<dbReference type="Proteomes" id="UP000663836">
    <property type="component" value="Unassembled WGS sequence"/>
</dbReference>
<dbReference type="InterPro" id="IPR001584">
    <property type="entry name" value="Integrase_cat-core"/>
</dbReference>
<dbReference type="GO" id="GO:0015074">
    <property type="term" value="P:DNA integration"/>
    <property type="evidence" value="ECO:0007669"/>
    <property type="project" value="InterPro"/>
</dbReference>
<reference evidence="3" key="1">
    <citation type="submission" date="2021-02" db="EMBL/GenBank/DDBJ databases">
        <authorList>
            <person name="Nowell W R."/>
        </authorList>
    </citation>
    <scope>NUCLEOTIDE SEQUENCE</scope>
</reference>